<sequence length="78" mass="9139">MTLPKVVLTEYTSSDLPMLRYWREDEDVLQYVHELEHQERDDVPGSRVSAGKYIARPRMRRMVRDVATETVVGFVSVQ</sequence>
<protein>
    <submittedName>
        <fullName evidence="1">Uncharacterized protein</fullName>
    </submittedName>
</protein>
<dbReference type="Proteomes" id="UP000570678">
    <property type="component" value="Unassembled WGS sequence"/>
</dbReference>
<evidence type="ECO:0000313" key="2">
    <source>
        <dbReference type="Proteomes" id="UP000570678"/>
    </source>
</evidence>
<organism evidence="1 2">
    <name type="scientific">Nocardia flavorosea</name>
    <dbReference type="NCBI Taxonomy" id="53429"/>
    <lineage>
        <taxon>Bacteria</taxon>
        <taxon>Bacillati</taxon>
        <taxon>Actinomycetota</taxon>
        <taxon>Actinomycetes</taxon>
        <taxon>Mycobacteriales</taxon>
        <taxon>Nocardiaceae</taxon>
        <taxon>Nocardia</taxon>
    </lineage>
</organism>
<reference evidence="1 2" key="1">
    <citation type="submission" date="2020-04" db="EMBL/GenBank/DDBJ databases">
        <title>MicrobeNet Type strains.</title>
        <authorList>
            <person name="Nicholson A.C."/>
        </authorList>
    </citation>
    <scope>NUCLEOTIDE SEQUENCE [LARGE SCALE GENOMIC DNA]</scope>
    <source>
        <strain evidence="1 2">JCM 3332</strain>
    </source>
</reference>
<evidence type="ECO:0000313" key="1">
    <source>
        <dbReference type="EMBL" id="NKY56176.1"/>
    </source>
</evidence>
<gene>
    <name evidence="1" type="ORF">HGA15_08390</name>
</gene>
<name>A0A846Y9C6_9NOCA</name>
<dbReference type="AlphaFoldDB" id="A0A846Y9C6"/>
<dbReference type="EMBL" id="JAAXOT010000003">
    <property type="protein sequence ID" value="NKY56176.1"/>
    <property type="molecule type" value="Genomic_DNA"/>
</dbReference>
<accession>A0A846Y9C6</accession>
<dbReference type="RefSeq" id="WP_157116240.1">
    <property type="nucleotide sequence ID" value="NZ_JAAXOT010000003.1"/>
</dbReference>
<proteinExistence type="predicted"/>
<comment type="caution">
    <text evidence="1">The sequence shown here is derived from an EMBL/GenBank/DDBJ whole genome shotgun (WGS) entry which is preliminary data.</text>
</comment>
<keyword evidence="2" id="KW-1185">Reference proteome</keyword>